<feature type="compositionally biased region" description="Basic and acidic residues" evidence="1">
    <location>
        <begin position="1"/>
        <end position="22"/>
    </location>
</feature>
<evidence type="ECO:0000313" key="3">
    <source>
        <dbReference type="EMBL" id="CAB5043149.1"/>
    </source>
</evidence>
<dbReference type="AlphaFoldDB" id="A0A6J7G8S2"/>
<gene>
    <name evidence="2" type="ORF">UFOPK3495_01172</name>
    <name evidence="3" type="ORF">UFOPK4237_01706</name>
</gene>
<organism evidence="2">
    <name type="scientific">freshwater metagenome</name>
    <dbReference type="NCBI Taxonomy" id="449393"/>
    <lineage>
        <taxon>unclassified sequences</taxon>
        <taxon>metagenomes</taxon>
        <taxon>ecological metagenomes</taxon>
    </lineage>
</organism>
<accession>A0A6J7G8S2</accession>
<evidence type="ECO:0000256" key="1">
    <source>
        <dbReference type="SAM" id="MobiDB-lite"/>
    </source>
</evidence>
<sequence length="57" mass="6522">MDHVSDHPLRYKRDGHTQDPKHLGVGLQGFDSAAESSKHVQWLMLDPLQYIHKGTRS</sequence>
<reference evidence="2" key="1">
    <citation type="submission" date="2020-05" db="EMBL/GenBank/DDBJ databases">
        <authorList>
            <person name="Chiriac C."/>
            <person name="Salcher M."/>
            <person name="Ghai R."/>
            <person name="Kavagutti S V."/>
        </authorList>
    </citation>
    <scope>NUCLEOTIDE SEQUENCE</scope>
</reference>
<dbReference type="EMBL" id="CAFBMC010000066">
    <property type="protein sequence ID" value="CAB4904571.1"/>
    <property type="molecule type" value="Genomic_DNA"/>
</dbReference>
<evidence type="ECO:0000313" key="2">
    <source>
        <dbReference type="EMBL" id="CAB4904571.1"/>
    </source>
</evidence>
<feature type="region of interest" description="Disordered" evidence="1">
    <location>
        <begin position="1"/>
        <end position="24"/>
    </location>
</feature>
<proteinExistence type="predicted"/>
<name>A0A6J7G8S2_9ZZZZ</name>
<dbReference type="EMBL" id="CAFBPZ010000178">
    <property type="protein sequence ID" value="CAB5043149.1"/>
    <property type="molecule type" value="Genomic_DNA"/>
</dbReference>
<protein>
    <submittedName>
        <fullName evidence="2">Unannotated protein</fullName>
    </submittedName>
</protein>